<dbReference type="RefSeq" id="WP_074818057.1">
    <property type="nucleotide sequence ID" value="NZ_LT629693.1"/>
</dbReference>
<dbReference type="EMBL" id="LT629693">
    <property type="protein sequence ID" value="SDJ38166.1"/>
    <property type="molecule type" value="Genomic_DNA"/>
</dbReference>
<keyword evidence="7" id="KW-0067">ATP-binding</keyword>
<comment type="catalytic activity">
    <reaction evidence="1">
        <text>ATP + protein L-histidine = ADP + protein N-phospho-L-histidine.</text>
        <dbReference type="EC" id="2.7.13.3"/>
    </reaction>
</comment>
<sequence>MDLTAKQALSLALALHELATNATKYGALSVPGGTIDVRWDCTPLEDRRSLRFGWREQGGPPVSTPSRRGFGSRLIESTLSSDFGGSVKVDYLPEGVVCSFEAGLNDLTGQAE</sequence>
<evidence type="ECO:0000256" key="3">
    <source>
        <dbReference type="ARBA" id="ARBA00022553"/>
    </source>
</evidence>
<dbReference type="PANTHER" id="PTHR41523">
    <property type="entry name" value="TWO-COMPONENT SYSTEM SENSOR PROTEIN"/>
    <property type="match status" value="1"/>
</dbReference>
<dbReference type="Gene3D" id="3.30.565.10">
    <property type="entry name" value="Histidine kinase-like ATPase, C-terminal domain"/>
    <property type="match status" value="1"/>
</dbReference>
<keyword evidence="5" id="KW-0547">Nucleotide-binding</keyword>
<evidence type="ECO:0000313" key="8">
    <source>
        <dbReference type="EMBL" id="SDJ38166.1"/>
    </source>
</evidence>
<accession>A0ABY0Q298</accession>
<dbReference type="Proteomes" id="UP000198803">
    <property type="component" value="Chromosome I"/>
</dbReference>
<keyword evidence="4" id="KW-0808">Transferase</keyword>
<evidence type="ECO:0000256" key="4">
    <source>
        <dbReference type="ARBA" id="ARBA00022679"/>
    </source>
</evidence>
<evidence type="ECO:0000256" key="5">
    <source>
        <dbReference type="ARBA" id="ARBA00022741"/>
    </source>
</evidence>
<dbReference type="InterPro" id="IPR036890">
    <property type="entry name" value="HATPase_C_sf"/>
</dbReference>
<evidence type="ECO:0000313" key="9">
    <source>
        <dbReference type="Proteomes" id="UP000198803"/>
    </source>
</evidence>
<gene>
    <name evidence="8" type="ORF">SAMN05444163_5273</name>
</gene>
<evidence type="ECO:0000256" key="1">
    <source>
        <dbReference type="ARBA" id="ARBA00000085"/>
    </source>
</evidence>
<proteinExistence type="predicted"/>
<keyword evidence="3" id="KW-0597">Phosphoprotein</keyword>
<keyword evidence="6" id="KW-0418">Kinase</keyword>
<keyword evidence="9" id="KW-1185">Reference proteome</keyword>
<evidence type="ECO:0000256" key="2">
    <source>
        <dbReference type="ARBA" id="ARBA00012438"/>
    </source>
</evidence>
<evidence type="ECO:0000256" key="7">
    <source>
        <dbReference type="ARBA" id="ARBA00022840"/>
    </source>
</evidence>
<dbReference type="EC" id="2.7.13.3" evidence="2"/>
<name>A0ABY0Q298_9BRAD</name>
<dbReference type="PANTHER" id="PTHR41523:SF7">
    <property type="entry name" value="HISTIDINE KINASE"/>
    <property type="match status" value="1"/>
</dbReference>
<evidence type="ECO:0000256" key="6">
    <source>
        <dbReference type="ARBA" id="ARBA00022777"/>
    </source>
</evidence>
<protein>
    <recommendedName>
        <fullName evidence="2">histidine kinase</fullName>
        <ecNumber evidence="2">2.7.13.3</ecNumber>
    </recommendedName>
</protein>
<organism evidence="8 9">
    <name type="scientific">Bradyrhizobium ottawaense</name>
    <dbReference type="NCBI Taxonomy" id="931866"/>
    <lineage>
        <taxon>Bacteria</taxon>
        <taxon>Pseudomonadati</taxon>
        <taxon>Pseudomonadota</taxon>
        <taxon>Alphaproteobacteria</taxon>
        <taxon>Hyphomicrobiales</taxon>
        <taxon>Nitrobacteraceae</taxon>
        <taxon>Bradyrhizobium</taxon>
    </lineage>
</organism>
<reference evidence="8 9" key="1">
    <citation type="submission" date="2016-10" db="EMBL/GenBank/DDBJ databases">
        <authorList>
            <person name="Varghese N."/>
            <person name="Submissions S."/>
        </authorList>
    </citation>
    <scope>NUCLEOTIDE SEQUENCE [LARGE SCALE GENOMIC DNA]</scope>
    <source>
        <strain evidence="8 9">GAS524</strain>
    </source>
</reference>